<comment type="caution">
    <text evidence="1">The sequence shown here is derived from an EMBL/GenBank/DDBJ whole genome shotgun (WGS) entry which is preliminary data.</text>
</comment>
<dbReference type="Proteomes" id="UP000053675">
    <property type="component" value="Unassembled WGS sequence"/>
</dbReference>
<accession>A0A084UB97</accession>
<dbReference type="GO" id="GO:0005829">
    <property type="term" value="C:cytosol"/>
    <property type="evidence" value="ECO:0007669"/>
    <property type="project" value="TreeGrafter"/>
</dbReference>
<dbReference type="InterPro" id="IPR023198">
    <property type="entry name" value="PGP-like_dom2"/>
</dbReference>
<evidence type="ECO:0000313" key="1">
    <source>
        <dbReference type="EMBL" id="KFB10233.1"/>
    </source>
</evidence>
<dbReference type="InterPro" id="IPR050155">
    <property type="entry name" value="HAD-like_hydrolase_sf"/>
</dbReference>
<name>A0A084UB97_9HYPH</name>
<dbReference type="PANTHER" id="PTHR43434">
    <property type="entry name" value="PHOSPHOGLYCOLATE PHOSPHATASE"/>
    <property type="match status" value="1"/>
</dbReference>
<dbReference type="SUPFAM" id="SSF56784">
    <property type="entry name" value="HAD-like"/>
    <property type="match status" value="1"/>
</dbReference>
<organism evidence="1 2">
    <name type="scientific">Nitratireductor basaltis</name>
    <dbReference type="NCBI Taxonomy" id="472175"/>
    <lineage>
        <taxon>Bacteria</taxon>
        <taxon>Pseudomonadati</taxon>
        <taxon>Pseudomonadota</taxon>
        <taxon>Alphaproteobacteria</taxon>
        <taxon>Hyphomicrobiales</taxon>
        <taxon>Phyllobacteriaceae</taxon>
        <taxon>Nitratireductor</taxon>
    </lineage>
</organism>
<dbReference type="eggNOG" id="COG0546">
    <property type="taxonomic scope" value="Bacteria"/>
</dbReference>
<dbReference type="InterPro" id="IPR006439">
    <property type="entry name" value="HAD-SF_hydro_IA"/>
</dbReference>
<dbReference type="Gene3D" id="3.40.50.1000">
    <property type="entry name" value="HAD superfamily/HAD-like"/>
    <property type="match status" value="1"/>
</dbReference>
<dbReference type="Gene3D" id="1.10.150.240">
    <property type="entry name" value="Putative phosphatase, domain 2"/>
    <property type="match status" value="1"/>
</dbReference>
<dbReference type="Pfam" id="PF13419">
    <property type="entry name" value="HAD_2"/>
    <property type="match status" value="1"/>
</dbReference>
<evidence type="ECO:0000313" key="2">
    <source>
        <dbReference type="Proteomes" id="UP000053675"/>
    </source>
</evidence>
<dbReference type="NCBIfam" id="TIGR01549">
    <property type="entry name" value="HAD-SF-IA-v1"/>
    <property type="match status" value="1"/>
</dbReference>
<proteinExistence type="predicted"/>
<dbReference type="GO" id="GO:0004713">
    <property type="term" value="F:protein tyrosine kinase activity"/>
    <property type="evidence" value="ECO:0007669"/>
    <property type="project" value="TreeGrafter"/>
</dbReference>
<dbReference type="InterPro" id="IPR023214">
    <property type="entry name" value="HAD_sf"/>
</dbReference>
<dbReference type="AlphaFoldDB" id="A0A084UB97"/>
<dbReference type="EMBL" id="JMQM01000001">
    <property type="protein sequence ID" value="KFB10233.1"/>
    <property type="molecule type" value="Genomic_DNA"/>
</dbReference>
<dbReference type="STRING" id="472175.EL18_01263"/>
<dbReference type="InterPro" id="IPR036412">
    <property type="entry name" value="HAD-like_sf"/>
</dbReference>
<protein>
    <submittedName>
        <fullName evidence="1">Gph1</fullName>
    </submittedName>
</protein>
<dbReference type="RefSeq" id="WP_036480872.1">
    <property type="nucleotide sequence ID" value="NZ_JMQM01000001.1"/>
</dbReference>
<gene>
    <name evidence="1" type="ORF">EL18_01263</name>
</gene>
<dbReference type="OrthoDB" id="9782449at2"/>
<dbReference type="SFLD" id="SFLDS00003">
    <property type="entry name" value="Haloacid_Dehalogenase"/>
    <property type="match status" value="1"/>
</dbReference>
<sequence length="225" mass="24508">MNASSGQGAVLFDLDGTLTNPFAGITNSIAYALERMGEAVPDPATLDWCIGPPIWDSFRVLLSHPDEGRVNDAVAIYRERYGEVGKFENELIEGVPEALEAIAGEQELPFFVATSKLERYSEHIIDHFDLRRFFRTVHGSQHDGTNAHKPDLLAHILEAENLSASRTVMIGDRKHDIIGAKANDVCSIGVLWGFGAREELEQAGADMIVEKPAELPSAVGALLAV</sequence>
<dbReference type="PATRIC" id="fig|472175.3.peg.1274"/>
<dbReference type="SFLD" id="SFLDG01129">
    <property type="entry name" value="C1.5:_HAD__Beta-PGM__Phosphata"/>
    <property type="match status" value="1"/>
</dbReference>
<reference evidence="1 2" key="1">
    <citation type="submission" date="2014-05" db="EMBL/GenBank/DDBJ databases">
        <title>Draft Genome Sequence of Nitratireductor basaltis Strain UMTGB225, A Marine Bacterium Isolated from Green Barrel Tunicate.</title>
        <authorList>
            <person name="Gan H.Y."/>
        </authorList>
    </citation>
    <scope>NUCLEOTIDE SEQUENCE [LARGE SCALE GENOMIC DNA]</scope>
    <source>
        <strain evidence="1 2">UMTGB225</strain>
    </source>
</reference>
<keyword evidence="2" id="KW-1185">Reference proteome</keyword>
<dbReference type="PANTHER" id="PTHR43434:SF20">
    <property type="entry name" value="5'-NUCLEOTIDASE"/>
    <property type="match status" value="1"/>
</dbReference>
<dbReference type="InterPro" id="IPR041492">
    <property type="entry name" value="HAD_2"/>
</dbReference>